<evidence type="ECO:0000313" key="22">
    <source>
        <dbReference type="Proteomes" id="UP000297729"/>
    </source>
</evidence>
<keyword evidence="7" id="KW-0732">Signal</keyword>
<dbReference type="SUPFAM" id="SSF52172">
    <property type="entry name" value="CheY-like"/>
    <property type="match status" value="2"/>
</dbReference>
<feature type="domain" description="HPt" evidence="20">
    <location>
        <begin position="1548"/>
        <end position="1647"/>
    </location>
</feature>
<evidence type="ECO:0000256" key="1">
    <source>
        <dbReference type="ARBA" id="ARBA00000085"/>
    </source>
</evidence>
<dbReference type="Pfam" id="PF01627">
    <property type="entry name" value="Hpt"/>
    <property type="match status" value="1"/>
</dbReference>
<sequence length="1650" mass="176646">MQDLKLIPWTGGRVFRILSSNTNSLPVWGGCPSLIAPRIVSDLFRLRRIAVAASLCVAAVSATAAPDPWQALAPTVFEHVRPEQGLPHPVVMTVTQDADGYMWFGTQRGLARWDGYRMRNFFFSATDPTSLPGDFVQTLHTDQQGRLWVGTSTDGLAMYDKRRERFVRYGVGPGGLSSLAVSALASDAHGLWVGTAAGLDYVETSGKVVHYPAAGGPAANMVRALWRDSRGDLWIGTAAGLLRRDAATGQIAAVPGVQDMVLSLNGTAGKPLVFGTLRSGVGVVDIAADGRPSARLLVLDGVKDAGSAMCLSLSEIRPGLWWAATYGGGIIEFDLEGHSRRITHRLGVASSLEHDRVAALWRDRSGLIWAPNERGVDVHNPGNHTVDTVMDGVGLPEVSVSAFMTDSGGRLWVGMGESGIDLIDADGRRSPGLRADAQHPETALPNRLIFSMTEAEPQEAWIGTALGLYHTSNQGRTVRRVVLPVPPALALPRVGAMLKLDEVLWLGLPNGLMRYDPRANTAQLYGAGKPESGGLSDSRISHMVADADGKLWIGTRNGLNHFDPTTGKAQQIMVAPGLSSALPTGLINVLAFDRHGRLWVGTNGGGIGVLTSTSADGTPRFRRVGAAQGLPSDIVTGLQADLSGRMWVSTIEGLAVIDVDKLSVQLVGRPQGLVFQPYFSGAVGRARRGEVVFGTSGGFAVVHPEQLPEWHYQPALAITSVMLDGQGVPVAPLLESDSRGLVVPPGTRNLEIEAAALDYSASSRNRYAFWLEGYDRGWTESDSARRVASYGNLAPGHYRLHLRGSNRDGVWSPHELALEINVLPAWYQTWWARLGGALVLLAIAGGGYRWRVQRLQQLVYSRTMHLEKVNAIVKSINEQLDFDAVLHTILLESSAIEGLDAAYAMIVDQRETAMCVRASWQRGTTTRTRTPMTVDEAESRLTVRAVAPDIFLSNLAGEVLAVRICINGAVQGYLVFEHGQRFSSGDIELFKALKEPLVSAFQKGNAIQAIQQARADAEASTRAKSEFLANISHEIRTPMNAILGFAGLGSNLAPEGQTHDYFRKIGRAGQNLLGIIDDVLDFSKIEAGKLELEAVPFALADTLEQIGDLFSWQAADKGLEWLVWAAPEVPQQLVGDPLRLSQVLVNLVGNALKFTARGHIVLRVELDEEIGAQQVRLHFTVEDTGVGISEDQQARLFRAFSQADASTTRVYGGTGLGLAISQQLVQAMGGVIEIDSLLGQGSRFHFSVMLGRQLQAQPAPWPVPDDARGKRVLVADASVPARVMLERLLRGYGFQVQAVASTDAAQQVLRDGGVDVVLIDARLAALAPSGLLPPVVLMAAELARATLPTDAAVLAKPVAAESLLAAVLAALGYQAPAPQPVSSPVAHAVAAQGLQGLHVLVVDDNGINRQVAHEILQSAGVRVDLAASGVEALRMVEQGRYDVVLMDIQMPEMDGYEATARIRQLPGGADLPVVAMTAHAVAGFRELSLGRGMNDYVTKPIEPKRLFAALARWTQRAVLEEMARSAPPALPAVDGIDTWAVLERLGGNLQVLATLMLQFADDFASARLTVAELVRAGDFQRAGLELHRVRGAAGNLSMPELHRAAGELEMLLGEGSRSPQAALDQFAAALAVALAGARAVAQHADVTLAS</sequence>
<proteinExistence type="predicted"/>
<evidence type="ECO:0000256" key="2">
    <source>
        <dbReference type="ARBA" id="ARBA00004651"/>
    </source>
</evidence>
<dbReference type="Pfam" id="PF07494">
    <property type="entry name" value="Reg_prop"/>
    <property type="match status" value="4"/>
</dbReference>
<dbReference type="Gene3D" id="3.30.565.10">
    <property type="entry name" value="Histidine kinase-like ATPase, C-terminal domain"/>
    <property type="match status" value="1"/>
</dbReference>
<dbReference type="OrthoDB" id="5477914at2"/>
<dbReference type="SUPFAM" id="SSF47384">
    <property type="entry name" value="Homodimeric domain of signal transducing histidine kinase"/>
    <property type="match status" value="1"/>
</dbReference>
<dbReference type="SUPFAM" id="SSF50998">
    <property type="entry name" value="Quinoprotein alcohol dehydrogenase-like"/>
    <property type="match status" value="1"/>
</dbReference>
<dbReference type="Gene3D" id="2.130.10.10">
    <property type="entry name" value="YVTN repeat-like/Quinoprotein amine dehydrogenase"/>
    <property type="match status" value="3"/>
</dbReference>
<dbReference type="PANTHER" id="PTHR45339">
    <property type="entry name" value="HYBRID SIGNAL TRANSDUCTION HISTIDINE KINASE J"/>
    <property type="match status" value="1"/>
</dbReference>
<dbReference type="Gene3D" id="1.20.120.160">
    <property type="entry name" value="HPT domain"/>
    <property type="match status" value="1"/>
</dbReference>
<comment type="function">
    <text evidence="14">Member of the two-component regulatory system BvgS/BvgA. Phosphorylates BvgA via a four-step phosphorelay in response to environmental signals.</text>
</comment>
<dbReference type="SMART" id="SM00388">
    <property type="entry name" value="HisKA"/>
    <property type="match status" value="1"/>
</dbReference>
<dbReference type="PROSITE" id="PS50110">
    <property type="entry name" value="RESPONSE_REGULATORY"/>
    <property type="match status" value="2"/>
</dbReference>
<dbReference type="InterPro" id="IPR011047">
    <property type="entry name" value="Quinoprotein_ADH-like_sf"/>
</dbReference>
<keyword evidence="21" id="KW-0808">Transferase</keyword>
<dbReference type="PROSITE" id="PS50109">
    <property type="entry name" value="HIS_KIN"/>
    <property type="match status" value="1"/>
</dbReference>
<dbReference type="InterPro" id="IPR011006">
    <property type="entry name" value="CheY-like_superfamily"/>
</dbReference>
<dbReference type="InterPro" id="IPR029016">
    <property type="entry name" value="GAF-like_dom_sf"/>
</dbReference>
<dbReference type="Gene3D" id="3.30.450.40">
    <property type="match status" value="1"/>
</dbReference>
<dbReference type="Gene3D" id="3.40.50.2300">
    <property type="match status" value="2"/>
</dbReference>
<dbReference type="InterPro" id="IPR001789">
    <property type="entry name" value="Sig_transdc_resp-reg_receiver"/>
</dbReference>
<dbReference type="Pfam" id="PF00512">
    <property type="entry name" value="HisKA"/>
    <property type="match status" value="1"/>
</dbReference>
<dbReference type="EC" id="2.7.13.3" evidence="3"/>
<keyword evidence="9" id="KW-0067">ATP-binding</keyword>
<keyword evidence="10" id="KW-1133">Transmembrane helix</keyword>
<evidence type="ECO:0000256" key="14">
    <source>
        <dbReference type="ARBA" id="ARBA00058004"/>
    </source>
</evidence>
<dbReference type="SUPFAM" id="SSF55781">
    <property type="entry name" value="GAF domain-like"/>
    <property type="match status" value="1"/>
</dbReference>
<evidence type="ECO:0000256" key="16">
    <source>
        <dbReference type="PROSITE-ProRule" id="PRU00110"/>
    </source>
</evidence>
<dbReference type="GO" id="GO:0005524">
    <property type="term" value="F:ATP binding"/>
    <property type="evidence" value="ECO:0007669"/>
    <property type="project" value="UniProtKB-KW"/>
</dbReference>
<gene>
    <name evidence="21" type="ORF">E4L98_00180</name>
</gene>
<dbReference type="InterPro" id="IPR005467">
    <property type="entry name" value="His_kinase_dom"/>
</dbReference>
<dbReference type="SMART" id="SM00448">
    <property type="entry name" value="REC"/>
    <property type="match status" value="2"/>
</dbReference>
<protein>
    <recommendedName>
        <fullName evidence="15">Virulence sensor protein BvgS</fullName>
        <ecNumber evidence="3">2.7.13.3</ecNumber>
    </recommendedName>
</protein>
<keyword evidence="8" id="KW-0547">Nucleotide-binding</keyword>
<dbReference type="CDD" id="cd00082">
    <property type="entry name" value="HisKA"/>
    <property type="match status" value="1"/>
</dbReference>
<dbReference type="PANTHER" id="PTHR45339:SF1">
    <property type="entry name" value="HYBRID SIGNAL TRANSDUCTION HISTIDINE KINASE J"/>
    <property type="match status" value="1"/>
</dbReference>
<evidence type="ECO:0000256" key="3">
    <source>
        <dbReference type="ARBA" id="ARBA00012438"/>
    </source>
</evidence>
<keyword evidence="22" id="KW-1185">Reference proteome</keyword>
<dbReference type="Proteomes" id="UP000297729">
    <property type="component" value="Unassembled WGS sequence"/>
</dbReference>
<dbReference type="Gene3D" id="1.10.287.130">
    <property type="match status" value="1"/>
</dbReference>
<dbReference type="Pfam" id="PF07495">
    <property type="entry name" value="Y_Y_Y"/>
    <property type="match status" value="1"/>
</dbReference>
<dbReference type="InterPro" id="IPR011110">
    <property type="entry name" value="Reg_prop"/>
</dbReference>
<dbReference type="InterPro" id="IPR015943">
    <property type="entry name" value="WD40/YVTN_repeat-like_dom_sf"/>
</dbReference>
<dbReference type="InterPro" id="IPR036890">
    <property type="entry name" value="HATPase_C_sf"/>
</dbReference>
<dbReference type="InterPro" id="IPR011123">
    <property type="entry name" value="Y_Y_Y"/>
</dbReference>
<keyword evidence="13" id="KW-0472">Membrane</keyword>
<organism evidence="21 22">
    <name type="scientific">Duganella callida</name>
    <dbReference type="NCBI Taxonomy" id="2561932"/>
    <lineage>
        <taxon>Bacteria</taxon>
        <taxon>Pseudomonadati</taxon>
        <taxon>Pseudomonadota</taxon>
        <taxon>Betaproteobacteria</taxon>
        <taxon>Burkholderiales</taxon>
        <taxon>Oxalobacteraceae</taxon>
        <taxon>Telluria group</taxon>
        <taxon>Duganella</taxon>
    </lineage>
</organism>
<dbReference type="GO" id="GO:0005886">
    <property type="term" value="C:plasma membrane"/>
    <property type="evidence" value="ECO:0007669"/>
    <property type="project" value="UniProtKB-SubCell"/>
</dbReference>
<comment type="caution">
    <text evidence="21">The sequence shown here is derived from an EMBL/GenBank/DDBJ whole genome shotgun (WGS) entry which is preliminary data.</text>
</comment>
<keyword evidence="11" id="KW-0902">Two-component regulatory system</keyword>
<comment type="subcellular location">
    <subcellularLocation>
        <location evidence="2">Cell membrane</location>
        <topology evidence="2">Multi-pass membrane protein</topology>
    </subcellularLocation>
</comment>
<keyword evidence="21" id="KW-0418">Kinase</keyword>
<dbReference type="FunFam" id="3.30.565.10:FF:000010">
    <property type="entry name" value="Sensor histidine kinase RcsC"/>
    <property type="match status" value="1"/>
</dbReference>
<keyword evidence="5 17" id="KW-0597">Phosphoprotein</keyword>
<dbReference type="CDD" id="cd17546">
    <property type="entry name" value="REC_hyHK_CKI1_RcsC-like"/>
    <property type="match status" value="1"/>
</dbReference>
<feature type="domain" description="Histidine kinase" evidence="18">
    <location>
        <begin position="1030"/>
        <end position="1252"/>
    </location>
</feature>
<dbReference type="EMBL" id="SPVG01000004">
    <property type="protein sequence ID" value="TFW31424.1"/>
    <property type="molecule type" value="Genomic_DNA"/>
</dbReference>
<evidence type="ECO:0000256" key="15">
    <source>
        <dbReference type="ARBA" id="ARBA00070152"/>
    </source>
</evidence>
<evidence type="ECO:0000256" key="7">
    <source>
        <dbReference type="ARBA" id="ARBA00022729"/>
    </source>
</evidence>
<evidence type="ECO:0000259" key="18">
    <source>
        <dbReference type="PROSITE" id="PS50109"/>
    </source>
</evidence>
<dbReference type="SUPFAM" id="SSF55874">
    <property type="entry name" value="ATPase domain of HSP90 chaperone/DNA topoisomerase II/histidine kinase"/>
    <property type="match status" value="1"/>
</dbReference>
<dbReference type="InterPro" id="IPR036641">
    <property type="entry name" value="HPT_dom_sf"/>
</dbReference>
<dbReference type="InterPro" id="IPR004358">
    <property type="entry name" value="Sig_transdc_His_kin-like_C"/>
</dbReference>
<dbReference type="PRINTS" id="PR00344">
    <property type="entry name" value="BCTRLSENSOR"/>
</dbReference>
<keyword evidence="6" id="KW-0812">Transmembrane</keyword>
<feature type="modified residue" description="4-aspartylphosphate" evidence="17">
    <location>
        <position position="1447"/>
    </location>
</feature>
<feature type="modified residue" description="4-aspartylphosphate" evidence="17">
    <location>
        <position position="1320"/>
    </location>
</feature>
<dbReference type="InterPro" id="IPR036097">
    <property type="entry name" value="HisK_dim/P_sf"/>
</dbReference>
<dbReference type="SUPFAM" id="SSF47226">
    <property type="entry name" value="Histidine-containing phosphotransfer domain, HPT domain"/>
    <property type="match status" value="1"/>
</dbReference>
<evidence type="ECO:0000256" key="4">
    <source>
        <dbReference type="ARBA" id="ARBA00022475"/>
    </source>
</evidence>
<dbReference type="PROSITE" id="PS51257">
    <property type="entry name" value="PROKAR_LIPOPROTEIN"/>
    <property type="match status" value="1"/>
</dbReference>
<dbReference type="SUPFAM" id="SSF63829">
    <property type="entry name" value="Calcium-dependent phosphotriesterase"/>
    <property type="match status" value="1"/>
</dbReference>
<accession>A0A4Y9T1H1</accession>
<evidence type="ECO:0000256" key="12">
    <source>
        <dbReference type="ARBA" id="ARBA00023026"/>
    </source>
</evidence>
<feature type="domain" description="Response regulatory" evidence="19">
    <location>
        <begin position="1398"/>
        <end position="1514"/>
    </location>
</feature>
<comment type="catalytic activity">
    <reaction evidence="1">
        <text>ATP + protein L-histidine = ADP + protein N-phospho-L-histidine.</text>
        <dbReference type="EC" id="2.7.13.3"/>
    </reaction>
</comment>
<evidence type="ECO:0000256" key="8">
    <source>
        <dbReference type="ARBA" id="ARBA00022741"/>
    </source>
</evidence>
<dbReference type="PROSITE" id="PS50894">
    <property type="entry name" value="HPT"/>
    <property type="match status" value="1"/>
</dbReference>
<dbReference type="Pfam" id="PF02518">
    <property type="entry name" value="HATPase_c"/>
    <property type="match status" value="1"/>
</dbReference>
<feature type="domain" description="Response regulatory" evidence="19">
    <location>
        <begin position="1271"/>
        <end position="1371"/>
    </location>
</feature>
<evidence type="ECO:0000256" key="13">
    <source>
        <dbReference type="ARBA" id="ARBA00023136"/>
    </source>
</evidence>
<evidence type="ECO:0000256" key="6">
    <source>
        <dbReference type="ARBA" id="ARBA00022692"/>
    </source>
</evidence>
<evidence type="ECO:0000259" key="20">
    <source>
        <dbReference type="PROSITE" id="PS50894"/>
    </source>
</evidence>
<evidence type="ECO:0000256" key="10">
    <source>
        <dbReference type="ARBA" id="ARBA00022989"/>
    </source>
</evidence>
<evidence type="ECO:0000256" key="5">
    <source>
        <dbReference type="ARBA" id="ARBA00022553"/>
    </source>
</evidence>
<feature type="modified residue" description="Phosphohistidine" evidence="16">
    <location>
        <position position="1587"/>
    </location>
</feature>
<evidence type="ECO:0000256" key="17">
    <source>
        <dbReference type="PROSITE-ProRule" id="PRU00169"/>
    </source>
</evidence>
<dbReference type="CDD" id="cd16922">
    <property type="entry name" value="HATPase_EvgS-ArcB-TorS-like"/>
    <property type="match status" value="1"/>
</dbReference>
<evidence type="ECO:0000256" key="11">
    <source>
        <dbReference type="ARBA" id="ARBA00023012"/>
    </source>
</evidence>
<name>A0A4Y9T1H1_9BURK</name>
<dbReference type="InterPro" id="IPR013783">
    <property type="entry name" value="Ig-like_fold"/>
</dbReference>
<evidence type="ECO:0000259" key="19">
    <source>
        <dbReference type="PROSITE" id="PS50110"/>
    </source>
</evidence>
<keyword evidence="4" id="KW-1003">Cell membrane</keyword>
<dbReference type="InterPro" id="IPR003594">
    <property type="entry name" value="HATPase_dom"/>
</dbReference>
<dbReference type="Gene3D" id="2.60.40.10">
    <property type="entry name" value="Immunoglobulins"/>
    <property type="match status" value="1"/>
</dbReference>
<dbReference type="GO" id="GO:0000155">
    <property type="term" value="F:phosphorelay sensor kinase activity"/>
    <property type="evidence" value="ECO:0007669"/>
    <property type="project" value="InterPro"/>
</dbReference>
<evidence type="ECO:0000313" key="21">
    <source>
        <dbReference type="EMBL" id="TFW31424.1"/>
    </source>
</evidence>
<dbReference type="SMART" id="SM00387">
    <property type="entry name" value="HATPase_c"/>
    <property type="match status" value="1"/>
</dbReference>
<dbReference type="InterPro" id="IPR003661">
    <property type="entry name" value="HisK_dim/P_dom"/>
</dbReference>
<reference evidence="21 22" key="1">
    <citation type="submission" date="2019-03" db="EMBL/GenBank/DDBJ databases">
        <title>Draft Genome Sequence of Duganella callidus sp. nov., a Novel Duganella Species Isolated from Cultivated Soil.</title>
        <authorList>
            <person name="Raths R."/>
            <person name="Peta V."/>
            <person name="Bucking H."/>
        </authorList>
    </citation>
    <scope>NUCLEOTIDE SEQUENCE [LARGE SCALE GENOMIC DNA]</scope>
    <source>
        <strain evidence="21 22">DN04</strain>
    </source>
</reference>
<evidence type="ECO:0000256" key="9">
    <source>
        <dbReference type="ARBA" id="ARBA00022840"/>
    </source>
</evidence>
<dbReference type="InterPro" id="IPR008207">
    <property type="entry name" value="Sig_transdc_His_kin_Hpt_dom"/>
</dbReference>
<dbReference type="Pfam" id="PF00072">
    <property type="entry name" value="Response_reg"/>
    <property type="match status" value="1"/>
</dbReference>
<keyword evidence="12" id="KW-0843">Virulence</keyword>